<comment type="subcellular location">
    <subcellularLocation>
        <location evidence="7">Cell membrane</location>
        <topology evidence="7">Single-pass membrane protein</topology>
    </subcellularLocation>
</comment>
<evidence type="ECO:0000313" key="9">
    <source>
        <dbReference type="EMBL" id="MFD1719178.1"/>
    </source>
</evidence>
<keyword evidence="10" id="KW-1185">Reference proteome</keyword>
<dbReference type="NCBIfam" id="TIGR00247">
    <property type="entry name" value="endolytic transglycosylase MltG"/>
    <property type="match status" value="1"/>
</dbReference>
<dbReference type="EMBL" id="JBHUEE010000008">
    <property type="protein sequence ID" value="MFD1719178.1"/>
    <property type="molecule type" value="Genomic_DNA"/>
</dbReference>
<keyword evidence="2 7" id="KW-0812">Transmembrane</keyword>
<comment type="caution">
    <text evidence="9">The sequence shown here is derived from an EMBL/GenBank/DDBJ whole genome shotgun (WGS) entry which is preliminary data.</text>
</comment>
<dbReference type="EC" id="4.2.2.29" evidence="7"/>
<keyword evidence="4 7" id="KW-0472">Membrane</keyword>
<evidence type="ECO:0000313" key="10">
    <source>
        <dbReference type="Proteomes" id="UP001597277"/>
    </source>
</evidence>
<feature type="transmembrane region" description="Helical" evidence="7">
    <location>
        <begin position="37"/>
        <end position="56"/>
    </location>
</feature>
<comment type="similarity">
    <text evidence="7">Belongs to the transglycosylase MltG family.</text>
</comment>
<evidence type="ECO:0000256" key="8">
    <source>
        <dbReference type="SAM" id="MobiDB-lite"/>
    </source>
</evidence>
<keyword evidence="6 7" id="KW-0961">Cell wall biogenesis/degradation</keyword>
<feature type="compositionally biased region" description="Basic and acidic residues" evidence="8">
    <location>
        <begin position="8"/>
        <end position="18"/>
    </location>
</feature>
<evidence type="ECO:0000256" key="6">
    <source>
        <dbReference type="ARBA" id="ARBA00023316"/>
    </source>
</evidence>
<accession>A0ABW4L6J0</accession>
<gene>
    <name evidence="7 9" type="primary">mltG</name>
    <name evidence="9" type="ORF">ACFSE6_15150</name>
</gene>
<evidence type="ECO:0000256" key="2">
    <source>
        <dbReference type="ARBA" id="ARBA00022692"/>
    </source>
</evidence>
<evidence type="ECO:0000256" key="3">
    <source>
        <dbReference type="ARBA" id="ARBA00022989"/>
    </source>
</evidence>
<evidence type="ECO:0000256" key="7">
    <source>
        <dbReference type="HAMAP-Rule" id="MF_02065"/>
    </source>
</evidence>
<keyword evidence="5 7" id="KW-0456">Lyase</keyword>
<feature type="site" description="Important for catalytic activity" evidence="7">
    <location>
        <position position="255"/>
    </location>
</feature>
<reference evidence="10" key="1">
    <citation type="journal article" date="2019" name="Int. J. Syst. Evol. Microbiol.">
        <title>The Global Catalogue of Microorganisms (GCM) 10K type strain sequencing project: providing services to taxonomists for standard genome sequencing and annotation.</title>
        <authorList>
            <consortium name="The Broad Institute Genomics Platform"/>
            <consortium name="The Broad Institute Genome Sequencing Center for Infectious Disease"/>
            <person name="Wu L."/>
            <person name="Ma J."/>
        </authorList>
    </citation>
    <scope>NUCLEOTIDE SEQUENCE [LARGE SCALE GENOMIC DNA]</scope>
    <source>
        <strain evidence="10">JCM 17130</strain>
    </source>
</reference>
<dbReference type="Proteomes" id="UP001597277">
    <property type="component" value="Unassembled WGS sequence"/>
</dbReference>
<dbReference type="Pfam" id="PF02618">
    <property type="entry name" value="YceG"/>
    <property type="match status" value="1"/>
</dbReference>
<protein>
    <recommendedName>
        <fullName evidence="7">Endolytic murein transglycosylase</fullName>
        <ecNumber evidence="7">4.2.2.29</ecNumber>
    </recommendedName>
    <alternativeName>
        <fullName evidence="7">Peptidoglycan lytic transglycosylase</fullName>
    </alternativeName>
    <alternativeName>
        <fullName evidence="7">Peptidoglycan polymerization terminase</fullName>
    </alternativeName>
</protein>
<evidence type="ECO:0000256" key="5">
    <source>
        <dbReference type="ARBA" id="ARBA00023239"/>
    </source>
</evidence>
<organism evidence="9 10">
    <name type="scientific">Georgenia deserti</name>
    <dbReference type="NCBI Taxonomy" id="2093781"/>
    <lineage>
        <taxon>Bacteria</taxon>
        <taxon>Bacillati</taxon>
        <taxon>Actinomycetota</taxon>
        <taxon>Actinomycetes</taxon>
        <taxon>Micrococcales</taxon>
        <taxon>Bogoriellaceae</taxon>
        <taxon>Georgenia</taxon>
    </lineage>
</organism>
<proteinExistence type="inferred from homology"/>
<keyword evidence="3 7" id="KW-1133">Transmembrane helix</keyword>
<feature type="region of interest" description="Disordered" evidence="8">
    <location>
        <begin position="1"/>
        <end position="24"/>
    </location>
</feature>
<dbReference type="RefSeq" id="WP_388008926.1">
    <property type="nucleotide sequence ID" value="NZ_JBHUEE010000008.1"/>
</dbReference>
<keyword evidence="1 7" id="KW-1003">Cell membrane</keyword>
<dbReference type="PANTHER" id="PTHR30518">
    <property type="entry name" value="ENDOLYTIC MUREIN TRANSGLYCOSYLASE"/>
    <property type="match status" value="1"/>
</dbReference>
<comment type="function">
    <text evidence="7">Functions as a peptidoglycan terminase that cleaves nascent peptidoglycan strands endolytically to terminate their elongation.</text>
</comment>
<dbReference type="PANTHER" id="PTHR30518:SF2">
    <property type="entry name" value="ENDOLYTIC MUREIN TRANSGLYCOSYLASE"/>
    <property type="match status" value="1"/>
</dbReference>
<comment type="catalytic activity">
    <reaction evidence="7">
        <text>a peptidoglycan chain = a peptidoglycan chain with N-acetyl-1,6-anhydromuramyl-[peptide] at the reducing end + a peptidoglycan chain with N-acetylglucosamine at the non-reducing end.</text>
        <dbReference type="EC" id="4.2.2.29"/>
    </reaction>
</comment>
<dbReference type="HAMAP" id="MF_02065">
    <property type="entry name" value="MltG"/>
    <property type="match status" value="1"/>
</dbReference>
<dbReference type="Gene3D" id="3.30.1490.480">
    <property type="entry name" value="Endolytic murein transglycosylase"/>
    <property type="match status" value="1"/>
</dbReference>
<evidence type="ECO:0000256" key="4">
    <source>
        <dbReference type="ARBA" id="ARBA00023136"/>
    </source>
</evidence>
<evidence type="ECO:0000256" key="1">
    <source>
        <dbReference type="ARBA" id="ARBA00022475"/>
    </source>
</evidence>
<name>A0ABW4L6J0_9MICO</name>
<dbReference type="InterPro" id="IPR003770">
    <property type="entry name" value="MLTG-like"/>
</dbReference>
<sequence>MNDLFETSQDHEQQPLRDRRAHRRELRRARRRRRIRTFIVLTVTVAVVVGLGLWAYPRVRDMVTAGPTVETDYPGPGHGQVEVTIPDGATGREIATLLSEEDVVATPGAFVDAFDDNANASLIQPGTYTLRQEMAAADAVAALLDPANRAEVTITVPEGFTTWQVYERIAAVAGVSLEEVEAAAEDTEAIGLPEAADGDPEGWYAPATYSFEPDDDVTTMLSAMIDQTVERLDEREVPEDERDRVLTIASIVEREVNLPEYHAQVARVILNRLDDRGGETNRRLQMDSTVLYGNGEVGGIPTQRQLRDEENPYNTYENPGLPPTPIGSPGTAVIDAVLDPAEGDWLYFVTVNLDTGETLFASTRAEQQENVERLREWCEQNPDSCGDSEG</sequence>